<organism evidence="4 5">
    <name type="scientific">Sitta europaea</name>
    <name type="common">Eurasian nuthatch</name>
    <dbReference type="NCBI Taxonomy" id="50251"/>
    <lineage>
        <taxon>Eukaryota</taxon>
        <taxon>Metazoa</taxon>
        <taxon>Chordata</taxon>
        <taxon>Craniata</taxon>
        <taxon>Vertebrata</taxon>
        <taxon>Euteleostomi</taxon>
        <taxon>Archelosauria</taxon>
        <taxon>Archosauria</taxon>
        <taxon>Dinosauria</taxon>
        <taxon>Saurischia</taxon>
        <taxon>Theropoda</taxon>
        <taxon>Coelurosauria</taxon>
        <taxon>Aves</taxon>
        <taxon>Neognathae</taxon>
        <taxon>Neoaves</taxon>
        <taxon>Telluraves</taxon>
        <taxon>Australaves</taxon>
        <taxon>Passeriformes</taxon>
        <taxon>Sittidae</taxon>
        <taxon>Sitta</taxon>
    </lineage>
</organism>
<protein>
    <submittedName>
        <fullName evidence="4">CCD42 protein</fullName>
    </submittedName>
</protein>
<dbReference type="InterPro" id="IPR025252">
    <property type="entry name" value="DUF4200"/>
</dbReference>
<sequence>EEDSADSFICVLKKMKEARLMKKVVEETEEVFKERMETFAEQWRDLHARRKQLKAHVVTSGTTVKENERLRSQALKKAKEDKEENSKKDSELLRARRKLEALRKQLQKLSKKLLKYSIFKKYLEDVVENSQFQDIEDLIAYYKVLVRTRKDLLQSQWWHQQLVEQGKVLQQQISAEKEAEVLQCKNDLAQLRESSDQARSAIGQWGGRWAEARDGAARKAAELKSLTMAIHSLFQ</sequence>
<accession>A0A7L1UX13</accession>
<dbReference type="EMBL" id="VXBS01002521">
    <property type="protein sequence ID" value="NXO77569.1"/>
    <property type="molecule type" value="Genomic_DNA"/>
</dbReference>
<evidence type="ECO:0000259" key="3">
    <source>
        <dbReference type="Pfam" id="PF13863"/>
    </source>
</evidence>
<evidence type="ECO:0000256" key="1">
    <source>
        <dbReference type="ARBA" id="ARBA00023054"/>
    </source>
</evidence>
<gene>
    <name evidence="4" type="primary">Ccdc42</name>
    <name evidence="4" type="ORF">SITEUR_R01243</name>
</gene>
<evidence type="ECO:0000313" key="4">
    <source>
        <dbReference type="EMBL" id="NXO77569.1"/>
    </source>
</evidence>
<dbReference type="GO" id="GO:0005856">
    <property type="term" value="C:cytoskeleton"/>
    <property type="evidence" value="ECO:0007669"/>
    <property type="project" value="UniProtKB-ARBA"/>
</dbReference>
<name>A0A7L1UX13_SITEU</name>
<dbReference type="AlphaFoldDB" id="A0A7L1UX13"/>
<dbReference type="PANTHER" id="PTHR21683">
    <property type="entry name" value="COILED-COIL DOMAIN-CONTAINING PROTEIN 42 LIKE-2-LIKE-RELATED"/>
    <property type="match status" value="1"/>
</dbReference>
<feature type="domain" description="DUF4200" evidence="3">
    <location>
        <begin position="12"/>
        <end position="128"/>
    </location>
</feature>
<feature type="non-terminal residue" evidence="4">
    <location>
        <position position="235"/>
    </location>
</feature>
<feature type="coiled-coil region" evidence="2">
    <location>
        <begin position="65"/>
        <end position="112"/>
    </location>
</feature>
<evidence type="ECO:0000313" key="5">
    <source>
        <dbReference type="Proteomes" id="UP000583915"/>
    </source>
</evidence>
<keyword evidence="1 2" id="KW-0175">Coiled coil</keyword>
<feature type="non-terminal residue" evidence="4">
    <location>
        <position position="1"/>
    </location>
</feature>
<dbReference type="Pfam" id="PF13863">
    <property type="entry name" value="DUF4200"/>
    <property type="match status" value="1"/>
</dbReference>
<evidence type="ECO:0000256" key="2">
    <source>
        <dbReference type="SAM" id="Coils"/>
    </source>
</evidence>
<reference evidence="4 5" key="1">
    <citation type="submission" date="2019-09" db="EMBL/GenBank/DDBJ databases">
        <title>Bird 10,000 Genomes (B10K) Project - Family phase.</title>
        <authorList>
            <person name="Zhang G."/>
        </authorList>
    </citation>
    <scope>NUCLEOTIDE SEQUENCE [LARGE SCALE GENOMIC DNA]</scope>
    <source>
        <strain evidence="4">B10K-DU-002-25</strain>
        <tissue evidence="4">Muscle</tissue>
    </source>
</reference>
<dbReference type="InterPro" id="IPR051147">
    <property type="entry name" value="CFAP_domain-containing"/>
</dbReference>
<comment type="caution">
    <text evidence="4">The sequence shown here is derived from an EMBL/GenBank/DDBJ whole genome shotgun (WGS) entry which is preliminary data.</text>
</comment>
<keyword evidence="5" id="KW-1185">Reference proteome</keyword>
<proteinExistence type="predicted"/>
<dbReference type="GO" id="GO:0007286">
    <property type="term" value="P:spermatid development"/>
    <property type="evidence" value="ECO:0007669"/>
    <property type="project" value="TreeGrafter"/>
</dbReference>
<dbReference type="Proteomes" id="UP000583915">
    <property type="component" value="Unassembled WGS sequence"/>
</dbReference>
<dbReference type="PANTHER" id="PTHR21683:SF8">
    <property type="entry name" value="COILED-COIL DOMAIN-CONTAINING PROTEIN 42"/>
    <property type="match status" value="1"/>
</dbReference>